<dbReference type="GO" id="GO:0019843">
    <property type="term" value="F:rRNA binding"/>
    <property type="evidence" value="ECO:0007669"/>
    <property type="project" value="UniProtKB-UniRule"/>
</dbReference>
<evidence type="ECO:0000256" key="9">
    <source>
        <dbReference type="SAM" id="Coils"/>
    </source>
</evidence>
<keyword evidence="13" id="KW-1185">Reference proteome</keyword>
<name>B2A5N1_NATTJ</name>
<dbReference type="RefSeq" id="WP_012448252.1">
    <property type="nucleotide sequence ID" value="NC_010718.1"/>
</dbReference>
<feature type="binding site" evidence="8">
    <location>
        <begin position="330"/>
        <end position="337"/>
    </location>
    <ligand>
        <name>ATP</name>
        <dbReference type="ChEBI" id="CHEBI:30616"/>
    </ligand>
</feature>
<comment type="function">
    <text evidence="8">Endonuclease that is involved in the suppression of homologous recombination and thus may have a key role in the control of bacterial genetic diversity.</text>
</comment>
<evidence type="ECO:0000256" key="10">
    <source>
        <dbReference type="SAM" id="MobiDB-lite"/>
    </source>
</evidence>
<evidence type="ECO:0000256" key="3">
    <source>
        <dbReference type="ARBA" id="ARBA00022741"/>
    </source>
</evidence>
<dbReference type="FunFam" id="3.40.50.300:FF:000830">
    <property type="entry name" value="Endonuclease MutS2"/>
    <property type="match status" value="1"/>
</dbReference>
<comment type="function">
    <text evidence="8">Acts as a ribosome collision sensor, splitting the ribosome into its 2 subunits. Detects stalled/collided 70S ribosomes which it binds and splits by an ATP-hydrolysis driven conformational change. Acts upstream of the ribosome quality control system (RQC), a ribosome-associated complex that mediates the extraction of incompletely synthesized nascent chains from stalled ribosomes and their subsequent degradation. Probably generates substrates for RQC.</text>
</comment>
<evidence type="ECO:0000313" key="13">
    <source>
        <dbReference type="Proteomes" id="UP000001683"/>
    </source>
</evidence>
<dbReference type="eggNOG" id="COG1193">
    <property type="taxonomic scope" value="Bacteria"/>
</dbReference>
<evidence type="ECO:0000313" key="12">
    <source>
        <dbReference type="EMBL" id="ACB85385.1"/>
    </source>
</evidence>
<dbReference type="KEGG" id="nth:Nther_1813"/>
<dbReference type="Proteomes" id="UP000001683">
    <property type="component" value="Chromosome"/>
</dbReference>
<protein>
    <recommendedName>
        <fullName evidence="8">Endonuclease MutS2</fullName>
        <ecNumber evidence="8">3.1.-.-</ecNumber>
    </recommendedName>
    <alternativeName>
        <fullName evidence="8">Ribosome-associated protein quality control-upstream factor</fullName>
        <shortName evidence="8">RQC-upstream factor</shortName>
        <shortName evidence="8">RqcU</shortName>
        <ecNumber evidence="8">3.6.4.-</ecNumber>
    </alternativeName>
</protein>
<organism evidence="12 13">
    <name type="scientific">Natranaerobius thermophilus (strain ATCC BAA-1301 / DSM 18059 / JW/NM-WN-LF)</name>
    <dbReference type="NCBI Taxonomy" id="457570"/>
    <lineage>
        <taxon>Bacteria</taxon>
        <taxon>Bacillati</taxon>
        <taxon>Bacillota</taxon>
        <taxon>Clostridia</taxon>
        <taxon>Natranaerobiales</taxon>
        <taxon>Natranaerobiaceae</taxon>
        <taxon>Natranaerobius</taxon>
    </lineage>
</organism>
<evidence type="ECO:0000256" key="7">
    <source>
        <dbReference type="ARBA" id="ARBA00023125"/>
    </source>
</evidence>
<dbReference type="SMART" id="SM00463">
    <property type="entry name" value="SMR"/>
    <property type="match status" value="1"/>
</dbReference>
<evidence type="ECO:0000256" key="5">
    <source>
        <dbReference type="ARBA" id="ARBA00022840"/>
    </source>
</evidence>
<dbReference type="GO" id="GO:0140664">
    <property type="term" value="F:ATP-dependent DNA damage sensor activity"/>
    <property type="evidence" value="ECO:0007669"/>
    <property type="project" value="InterPro"/>
</dbReference>
<dbReference type="EMBL" id="CP001034">
    <property type="protein sequence ID" value="ACB85385.1"/>
    <property type="molecule type" value="Genomic_DNA"/>
</dbReference>
<dbReference type="PROSITE" id="PS00486">
    <property type="entry name" value="DNA_MISMATCH_REPAIR_2"/>
    <property type="match status" value="1"/>
</dbReference>
<dbReference type="FunCoup" id="B2A5N1">
    <property type="interactions" value="118"/>
</dbReference>
<dbReference type="InterPro" id="IPR027417">
    <property type="entry name" value="P-loop_NTPase"/>
</dbReference>
<keyword evidence="9" id="KW-0175">Coiled coil</keyword>
<dbReference type="Gene3D" id="3.30.1370.110">
    <property type="match status" value="1"/>
</dbReference>
<feature type="coiled-coil region" evidence="9">
    <location>
        <begin position="226"/>
        <end position="254"/>
    </location>
</feature>
<keyword evidence="3 8" id="KW-0547">Nucleotide-binding</keyword>
<dbReference type="InterPro" id="IPR036063">
    <property type="entry name" value="Smr_dom_sf"/>
</dbReference>
<dbReference type="Pfam" id="PF01713">
    <property type="entry name" value="Smr"/>
    <property type="match status" value="1"/>
</dbReference>
<keyword evidence="1 8" id="KW-0540">Nuclease</keyword>
<dbReference type="InterPro" id="IPR007696">
    <property type="entry name" value="DNA_mismatch_repair_MutS_core"/>
</dbReference>
<dbReference type="EC" id="3.6.4.-" evidence="8"/>
<feature type="region of interest" description="Disordered" evidence="10">
    <location>
        <begin position="684"/>
        <end position="710"/>
    </location>
</feature>
<reference evidence="12 13" key="1">
    <citation type="submission" date="2008-04" db="EMBL/GenBank/DDBJ databases">
        <title>Complete sequence of chromosome of Natranaerobius thermophilus JW/NM-WN-LF.</title>
        <authorList>
            <consortium name="US DOE Joint Genome Institute"/>
            <person name="Copeland A."/>
            <person name="Lucas S."/>
            <person name="Lapidus A."/>
            <person name="Glavina del Rio T."/>
            <person name="Dalin E."/>
            <person name="Tice H."/>
            <person name="Bruce D."/>
            <person name="Goodwin L."/>
            <person name="Pitluck S."/>
            <person name="Chertkov O."/>
            <person name="Brettin T."/>
            <person name="Detter J.C."/>
            <person name="Han C."/>
            <person name="Kuske C.R."/>
            <person name="Schmutz J."/>
            <person name="Larimer F."/>
            <person name="Land M."/>
            <person name="Hauser L."/>
            <person name="Kyrpides N."/>
            <person name="Lykidis A."/>
            <person name="Mesbah N.M."/>
            <person name="Wiegel J."/>
        </authorList>
    </citation>
    <scope>NUCLEOTIDE SEQUENCE [LARGE SCALE GENOMIC DNA]</scope>
    <source>
        <strain evidence="13">ATCC BAA-1301 / DSM 18059 / JW/NM-WN-LF</strain>
    </source>
</reference>
<proteinExistence type="inferred from homology"/>
<dbReference type="PIRSF" id="PIRSF005814">
    <property type="entry name" value="MutS_YshD"/>
    <property type="match status" value="1"/>
</dbReference>
<dbReference type="CDD" id="cd06503">
    <property type="entry name" value="ATP-synt_Fo_b"/>
    <property type="match status" value="1"/>
</dbReference>
<dbReference type="GO" id="GO:0072344">
    <property type="term" value="P:rescue of stalled ribosome"/>
    <property type="evidence" value="ECO:0007669"/>
    <property type="project" value="UniProtKB-UniRule"/>
</dbReference>
<gene>
    <name evidence="8" type="primary">mutS2</name>
    <name evidence="8" type="synonym">rqcU</name>
    <name evidence="12" type="ordered locus">Nther_1813</name>
</gene>
<dbReference type="SUPFAM" id="SSF52540">
    <property type="entry name" value="P-loop containing nucleoside triphosphate hydrolases"/>
    <property type="match status" value="1"/>
</dbReference>
<keyword evidence="7 8" id="KW-0238">DNA-binding</keyword>
<dbReference type="GO" id="GO:0005524">
    <property type="term" value="F:ATP binding"/>
    <property type="evidence" value="ECO:0007669"/>
    <property type="project" value="UniProtKB-UniRule"/>
</dbReference>
<dbReference type="EC" id="3.1.-.-" evidence="8"/>
<dbReference type="SUPFAM" id="SSF48334">
    <property type="entry name" value="DNA repair protein MutS, domain III"/>
    <property type="match status" value="1"/>
</dbReference>
<keyword evidence="4 8" id="KW-0378">Hydrolase</keyword>
<dbReference type="GO" id="GO:0045910">
    <property type="term" value="P:negative regulation of DNA recombination"/>
    <property type="evidence" value="ECO:0007669"/>
    <property type="project" value="InterPro"/>
</dbReference>
<dbReference type="AlphaFoldDB" id="B2A5N1"/>
<dbReference type="InterPro" id="IPR036187">
    <property type="entry name" value="DNA_mismatch_repair_MutS_sf"/>
</dbReference>
<evidence type="ECO:0000256" key="6">
    <source>
        <dbReference type="ARBA" id="ARBA00022884"/>
    </source>
</evidence>
<keyword evidence="5 8" id="KW-0067">ATP-binding</keyword>
<evidence type="ECO:0000256" key="4">
    <source>
        <dbReference type="ARBA" id="ARBA00022801"/>
    </source>
</evidence>
<dbReference type="GO" id="GO:0043023">
    <property type="term" value="F:ribosomal large subunit binding"/>
    <property type="evidence" value="ECO:0007669"/>
    <property type="project" value="UniProtKB-UniRule"/>
</dbReference>
<feature type="coiled-coil region" evidence="9">
    <location>
        <begin position="507"/>
        <end position="599"/>
    </location>
</feature>
<keyword evidence="2 8" id="KW-0699">rRNA-binding</keyword>
<dbReference type="PANTHER" id="PTHR48466">
    <property type="entry name" value="OS10G0509000 PROTEIN-RELATED"/>
    <property type="match status" value="1"/>
</dbReference>
<dbReference type="STRING" id="457570.Nther_1813"/>
<feature type="compositionally biased region" description="Low complexity" evidence="10">
    <location>
        <begin position="689"/>
        <end position="709"/>
    </location>
</feature>
<reference evidence="12 13" key="2">
    <citation type="journal article" date="2011" name="J. Bacteriol.">
        <title>Complete genome sequence of the anaerobic, halophilic alkalithermophile Natranaerobius thermophilus JW/NM-WN-LF.</title>
        <authorList>
            <person name="Zhao B."/>
            <person name="Mesbah N.M."/>
            <person name="Dalin E."/>
            <person name="Goodwin L."/>
            <person name="Nolan M."/>
            <person name="Pitluck S."/>
            <person name="Chertkov O."/>
            <person name="Brettin T.S."/>
            <person name="Han J."/>
            <person name="Larimer F.W."/>
            <person name="Land M.L."/>
            <person name="Hauser L."/>
            <person name="Kyrpides N."/>
            <person name="Wiegel J."/>
        </authorList>
    </citation>
    <scope>NUCLEOTIDE SEQUENCE [LARGE SCALE GENOMIC DNA]</scope>
    <source>
        <strain evidence="13">ATCC BAA-1301 / DSM 18059 / JW/NM-WN-LF</strain>
    </source>
</reference>
<dbReference type="InterPro" id="IPR000432">
    <property type="entry name" value="DNA_mismatch_repair_MutS_C"/>
</dbReference>
<dbReference type="InterPro" id="IPR046893">
    <property type="entry name" value="MSSS"/>
</dbReference>
<dbReference type="GO" id="GO:0004519">
    <property type="term" value="F:endonuclease activity"/>
    <property type="evidence" value="ECO:0007669"/>
    <property type="project" value="UniProtKB-UniRule"/>
</dbReference>
<evidence type="ECO:0000256" key="2">
    <source>
        <dbReference type="ARBA" id="ARBA00022730"/>
    </source>
</evidence>
<sequence length="796" mass="89364">MTFKKSMDTLELPKIIDQLKKETVSTMTKEICDDLDPSVNYNEIKTWLKETSEAKELLAERDISLRGLRDIRKQLQLAAKDGTLQGPELFQISEIIGVSNRVRKITDDNFQANYPILSSLISKLPELNHLKKELDDKIDENGEVKDSASVNLRNIRQKIKKLQSQVKTSVNRILQSGEKYLQDKIVTMRYDRYVVPVKAEYQNMVPGIIHDQSSSGMTVYIEPKEVVEKNNELRQAKREEHSELEKILQGLSQKIKGYHYQLHDSLQILVELDFILAKGSLSRRMNAREAELNQEKRLEIIKGKHPLLGEDAIPVDVKLGDEFNTMVITGPNTGGKTVSLKMVGLFTLMTQSGLHIPAERGTEMGVFEQVFADIGDEQDIEQSLSTFSSHMSNIVKIVDHANSESLILLDELGAGTDPTEGSALAMSLLEHFHNLGCRSIATTHYTQLKSFAHAREGVENASVEFDEETLEPTYNLLIGVPGKSNAFVISRRLGLSDKIISNAKSFLADEEIEVEELITSLTEKEKSSQKMKEELERERAKVEQVKAQLEQERKEISRKKDEVLQKARRQAEEIISDAKRDAEESLKEARKIAEKKSHKEMAEVSSKVRDKLSGHQQKLREELMDSADSVPLSPEKLKPGLTVYISNLDKEGQILQVNHDKGEAEVQVGIMKVNVNFSDIFPSEEEKSGSTFSGNVNSSSSSTGRGNVFAGKKERISTELDIRGERVEEAINQVDKYLDDALVAGLAEIRIIHGKGTGNLRKGIQFHLEGHPMVSQYRLGNRQEGGEGVTVVKLNN</sequence>
<comment type="subunit">
    <text evidence="8">Homodimer. Binds to stalled ribosomes, contacting rRNA.</text>
</comment>
<evidence type="ECO:0000256" key="1">
    <source>
        <dbReference type="ARBA" id="ARBA00022722"/>
    </source>
</evidence>
<dbReference type="HAMAP" id="MF_00092">
    <property type="entry name" value="MutS2"/>
    <property type="match status" value="1"/>
</dbReference>
<dbReference type="PROSITE" id="PS50828">
    <property type="entry name" value="SMR"/>
    <property type="match status" value="1"/>
</dbReference>
<dbReference type="GO" id="GO:0016887">
    <property type="term" value="F:ATP hydrolysis activity"/>
    <property type="evidence" value="ECO:0007669"/>
    <property type="project" value="InterPro"/>
</dbReference>
<dbReference type="CDD" id="cd03280">
    <property type="entry name" value="ABC_MutS2"/>
    <property type="match status" value="1"/>
</dbReference>
<dbReference type="HOGENOM" id="CLU_011252_2_1_9"/>
<dbReference type="Pfam" id="PF20297">
    <property type="entry name" value="MSSS"/>
    <property type="match status" value="1"/>
</dbReference>
<accession>B2A5N1</accession>
<dbReference type="SMART" id="SM00533">
    <property type="entry name" value="MUTSd"/>
    <property type="match status" value="1"/>
</dbReference>
<dbReference type="Gene3D" id="1.10.1420.10">
    <property type="match status" value="2"/>
</dbReference>
<dbReference type="GO" id="GO:0006298">
    <property type="term" value="P:mismatch repair"/>
    <property type="evidence" value="ECO:0007669"/>
    <property type="project" value="InterPro"/>
</dbReference>
<dbReference type="Pfam" id="PF00488">
    <property type="entry name" value="MutS_V"/>
    <property type="match status" value="1"/>
</dbReference>
<evidence type="ECO:0000259" key="11">
    <source>
        <dbReference type="PROSITE" id="PS50828"/>
    </source>
</evidence>
<keyword evidence="6 8" id="KW-0694">RNA-binding</keyword>
<dbReference type="SUPFAM" id="SSF160443">
    <property type="entry name" value="SMR domain-like"/>
    <property type="match status" value="1"/>
</dbReference>
<dbReference type="PANTHER" id="PTHR48466:SF2">
    <property type="entry name" value="OS10G0509000 PROTEIN"/>
    <property type="match status" value="1"/>
</dbReference>
<dbReference type="InterPro" id="IPR005747">
    <property type="entry name" value="MutS2"/>
</dbReference>
<keyword evidence="8" id="KW-0255">Endonuclease</keyword>
<evidence type="ECO:0000256" key="8">
    <source>
        <dbReference type="HAMAP-Rule" id="MF_00092"/>
    </source>
</evidence>
<dbReference type="InterPro" id="IPR045076">
    <property type="entry name" value="MutS"/>
</dbReference>
<dbReference type="GO" id="GO:0030983">
    <property type="term" value="F:mismatched DNA binding"/>
    <property type="evidence" value="ECO:0007669"/>
    <property type="project" value="InterPro"/>
</dbReference>
<dbReference type="SMART" id="SM00534">
    <property type="entry name" value="MUTSac"/>
    <property type="match status" value="1"/>
</dbReference>
<comment type="similarity">
    <text evidence="8">Belongs to the DNA mismatch repair MutS family. MutS2 subfamily.</text>
</comment>
<feature type="domain" description="Smr" evidence="11">
    <location>
        <begin position="720"/>
        <end position="795"/>
    </location>
</feature>
<dbReference type="OrthoDB" id="9808166at2"/>
<dbReference type="InterPro" id="IPR002625">
    <property type="entry name" value="Smr_dom"/>
</dbReference>
<dbReference type="Gene3D" id="3.40.50.300">
    <property type="entry name" value="P-loop containing nucleotide triphosphate hydrolases"/>
    <property type="match status" value="1"/>
</dbReference>
<feature type="coiled-coil region" evidence="9">
    <location>
        <begin position="127"/>
        <end position="172"/>
    </location>
</feature>
<dbReference type="InParanoid" id="B2A5N1"/>
<dbReference type="NCBIfam" id="TIGR01069">
    <property type="entry name" value="mutS2"/>
    <property type="match status" value="1"/>
</dbReference>